<organism evidence="4 5">
    <name type="scientific">Lucilia cuprina</name>
    <name type="common">Green bottle fly</name>
    <name type="synonym">Australian sheep blowfly</name>
    <dbReference type="NCBI Taxonomy" id="7375"/>
    <lineage>
        <taxon>Eukaryota</taxon>
        <taxon>Metazoa</taxon>
        <taxon>Ecdysozoa</taxon>
        <taxon>Arthropoda</taxon>
        <taxon>Hexapoda</taxon>
        <taxon>Insecta</taxon>
        <taxon>Pterygota</taxon>
        <taxon>Neoptera</taxon>
        <taxon>Endopterygota</taxon>
        <taxon>Diptera</taxon>
        <taxon>Brachycera</taxon>
        <taxon>Muscomorpha</taxon>
        <taxon>Oestroidea</taxon>
        <taxon>Calliphoridae</taxon>
        <taxon>Luciliinae</taxon>
        <taxon>Lucilia</taxon>
    </lineage>
</organism>
<keyword evidence="1" id="KW-0479">Metal-binding</keyword>
<accession>A0A0L0C0K3</accession>
<evidence type="ECO:0000256" key="1">
    <source>
        <dbReference type="PROSITE-ProRule" id="PRU00042"/>
    </source>
</evidence>
<evidence type="ECO:0000256" key="2">
    <source>
        <dbReference type="SAM" id="MobiDB-lite"/>
    </source>
</evidence>
<reference evidence="4 5" key="1">
    <citation type="journal article" date="2015" name="Nat. Commun.">
        <title>Lucilia cuprina genome unlocks parasitic fly biology to underpin future interventions.</title>
        <authorList>
            <person name="Anstead C.A."/>
            <person name="Korhonen P.K."/>
            <person name="Young N.D."/>
            <person name="Hall R.S."/>
            <person name="Jex A.R."/>
            <person name="Murali S.C."/>
            <person name="Hughes D.S."/>
            <person name="Lee S.F."/>
            <person name="Perry T."/>
            <person name="Stroehlein A.J."/>
            <person name="Ansell B.R."/>
            <person name="Breugelmans B."/>
            <person name="Hofmann A."/>
            <person name="Qu J."/>
            <person name="Dugan S."/>
            <person name="Lee S.L."/>
            <person name="Chao H."/>
            <person name="Dinh H."/>
            <person name="Han Y."/>
            <person name="Doddapaneni H.V."/>
            <person name="Worley K.C."/>
            <person name="Muzny D.M."/>
            <person name="Ioannidis P."/>
            <person name="Waterhouse R.M."/>
            <person name="Zdobnov E.M."/>
            <person name="James P.J."/>
            <person name="Bagnall N.H."/>
            <person name="Kotze A.C."/>
            <person name="Gibbs R.A."/>
            <person name="Richards S."/>
            <person name="Batterham P."/>
            <person name="Gasser R.B."/>
        </authorList>
    </citation>
    <scope>NUCLEOTIDE SEQUENCE [LARGE SCALE GENOMIC DNA]</scope>
    <source>
        <strain evidence="4 5">LS</strain>
        <tissue evidence="4">Full body</tissue>
    </source>
</reference>
<protein>
    <recommendedName>
        <fullName evidence="3">C2H2-type domain-containing protein</fullName>
    </recommendedName>
</protein>
<name>A0A0L0C0K3_LUCCU</name>
<dbReference type="InterPro" id="IPR013087">
    <property type="entry name" value="Znf_C2H2_type"/>
</dbReference>
<dbReference type="EMBL" id="JRES01001160">
    <property type="protein sequence ID" value="KNC24959.1"/>
    <property type="molecule type" value="Genomic_DNA"/>
</dbReference>
<dbReference type="GO" id="GO:0008270">
    <property type="term" value="F:zinc ion binding"/>
    <property type="evidence" value="ECO:0007669"/>
    <property type="project" value="UniProtKB-KW"/>
</dbReference>
<dbReference type="PROSITE" id="PS50157">
    <property type="entry name" value="ZINC_FINGER_C2H2_2"/>
    <property type="match status" value="1"/>
</dbReference>
<sequence length="327" mass="35795">MFWILRRTGAANFFNSLNNNCSTSKGHGSNTQTTQDKYVKRPPRKAYGRLSVDSDDASSAKHKIDDPFDDIDNYAMISSATANGNSNNSNKNTTEQLHNGCQQHHHHNHIHTSDGDSGGGEGEVGNRCSGSGLSGDDSGCSGLNCCNSDLNNSCIDDGGHCTAANCQGNYADSNLCQYNICGGGSGGTTTTTLVTSNGGLKGNSTTTHLYCNKEVNENTINRIQAMAMSDDDDYDESLTCNVCDRAFHCHRQLASHQQKKRHFGCGGCDSLFPSLMLLEHHKEEFEHWSDDEINRRVCCRRNRGDDYFTDTDSFTSEAESEDLERLL</sequence>
<gene>
    <name evidence="4" type="ORF">FF38_11815</name>
</gene>
<dbReference type="PROSITE" id="PS00028">
    <property type="entry name" value="ZINC_FINGER_C2H2_1"/>
    <property type="match status" value="2"/>
</dbReference>
<feature type="region of interest" description="Disordered" evidence="2">
    <location>
        <begin position="79"/>
        <end position="123"/>
    </location>
</feature>
<feature type="compositionally biased region" description="Polar residues" evidence="2">
    <location>
        <begin position="19"/>
        <end position="36"/>
    </location>
</feature>
<dbReference type="AlphaFoldDB" id="A0A0L0C0K3"/>
<keyword evidence="1" id="KW-0863">Zinc-finger</keyword>
<proteinExistence type="predicted"/>
<feature type="region of interest" description="Disordered" evidence="2">
    <location>
        <begin position="19"/>
        <end position="39"/>
    </location>
</feature>
<comment type="caution">
    <text evidence="4">The sequence shown here is derived from an EMBL/GenBank/DDBJ whole genome shotgun (WGS) entry which is preliminary data.</text>
</comment>
<dbReference type="Proteomes" id="UP000037069">
    <property type="component" value="Unassembled WGS sequence"/>
</dbReference>
<evidence type="ECO:0000259" key="3">
    <source>
        <dbReference type="PROSITE" id="PS50157"/>
    </source>
</evidence>
<dbReference type="STRING" id="7375.A0A0L0C0K3"/>
<dbReference type="OrthoDB" id="6910977at2759"/>
<evidence type="ECO:0000313" key="5">
    <source>
        <dbReference type="Proteomes" id="UP000037069"/>
    </source>
</evidence>
<feature type="compositionally biased region" description="Low complexity" evidence="2">
    <location>
        <begin position="79"/>
        <end position="102"/>
    </location>
</feature>
<evidence type="ECO:0000313" key="4">
    <source>
        <dbReference type="EMBL" id="KNC24959.1"/>
    </source>
</evidence>
<dbReference type="OMA" id="CTNADCQ"/>
<keyword evidence="5" id="KW-1185">Reference proteome</keyword>
<keyword evidence="1" id="KW-0862">Zinc</keyword>
<feature type="domain" description="C2H2-type" evidence="3">
    <location>
        <begin position="238"/>
        <end position="264"/>
    </location>
</feature>